<name>A0ABS9SDP3_9BACT</name>
<gene>
    <name evidence="2" type="ORF">MKP09_00185</name>
</gene>
<protein>
    <submittedName>
        <fullName evidence="2">Endonuclease/exonuclease/phosphatase family protein</fullName>
    </submittedName>
</protein>
<dbReference type="GO" id="GO:0004519">
    <property type="term" value="F:endonuclease activity"/>
    <property type="evidence" value="ECO:0007669"/>
    <property type="project" value="UniProtKB-KW"/>
</dbReference>
<keyword evidence="2" id="KW-0255">Endonuclease</keyword>
<accession>A0ABS9SDP3</accession>
<dbReference type="RefSeq" id="WP_240825255.1">
    <property type="nucleotide sequence ID" value="NZ_JAKWBL010000001.1"/>
</dbReference>
<dbReference type="InterPro" id="IPR036691">
    <property type="entry name" value="Endo/exonu/phosph_ase_sf"/>
</dbReference>
<dbReference type="Gene3D" id="3.60.10.10">
    <property type="entry name" value="Endonuclease/exonuclease/phosphatase"/>
    <property type="match status" value="1"/>
</dbReference>
<keyword evidence="1" id="KW-0732">Signal</keyword>
<keyword evidence="2" id="KW-0540">Nuclease</keyword>
<dbReference type="EMBL" id="JAKWBL010000001">
    <property type="protein sequence ID" value="MCH5596451.1"/>
    <property type="molecule type" value="Genomic_DNA"/>
</dbReference>
<keyword evidence="2" id="KW-0378">Hydrolase</keyword>
<reference evidence="2 3" key="1">
    <citation type="submission" date="2022-02" db="EMBL/GenBank/DDBJ databases">
        <authorList>
            <person name="Min J."/>
        </authorList>
    </citation>
    <scope>NUCLEOTIDE SEQUENCE [LARGE SCALE GENOMIC DNA]</scope>
    <source>
        <strain evidence="2 3">GR10-1</strain>
    </source>
</reference>
<keyword evidence="3" id="KW-1185">Reference proteome</keyword>
<comment type="caution">
    <text evidence="2">The sequence shown here is derived from an EMBL/GenBank/DDBJ whole genome shotgun (WGS) entry which is preliminary data.</text>
</comment>
<proteinExistence type="predicted"/>
<evidence type="ECO:0000313" key="3">
    <source>
        <dbReference type="Proteomes" id="UP001202248"/>
    </source>
</evidence>
<dbReference type="SUPFAM" id="SSF56219">
    <property type="entry name" value="DNase I-like"/>
    <property type="match status" value="1"/>
</dbReference>
<evidence type="ECO:0000313" key="2">
    <source>
        <dbReference type="EMBL" id="MCH5596451.1"/>
    </source>
</evidence>
<feature type="signal peptide" evidence="1">
    <location>
        <begin position="1"/>
        <end position="16"/>
    </location>
</feature>
<feature type="chain" id="PRO_5046230785" evidence="1">
    <location>
        <begin position="17"/>
        <end position="276"/>
    </location>
</feature>
<evidence type="ECO:0000256" key="1">
    <source>
        <dbReference type="SAM" id="SignalP"/>
    </source>
</evidence>
<sequence>MFFILTFVLFVLGATAQSENTNPVKLRVGTYNVGHFNQGMKGGLEVRGKAQYPTDKEVTGKYIKQELLSWKSWIGEQSLDILAVQEWNRYFDQDSTFIAADELLKPYYNNIYFGDEHTWIYNGIATNYHLSNLHQKYWYEDYYALIGDLKIGNKTIKVISTHIPWQAKGHTKALDSIIAVLKKYEYFICFGDTNSSDAEILRFPAAGFNIANGGHQGWFVTASGGVKLDRMKDGPNRHIDNVITSKNIRIMNVSAPYTKLNDMDHLPVIADVIITQ</sequence>
<organism evidence="2 3">
    <name type="scientific">Niabella ginsengisoli</name>
    <dbReference type="NCBI Taxonomy" id="522298"/>
    <lineage>
        <taxon>Bacteria</taxon>
        <taxon>Pseudomonadati</taxon>
        <taxon>Bacteroidota</taxon>
        <taxon>Chitinophagia</taxon>
        <taxon>Chitinophagales</taxon>
        <taxon>Chitinophagaceae</taxon>
        <taxon>Niabella</taxon>
    </lineage>
</organism>
<dbReference type="Proteomes" id="UP001202248">
    <property type="component" value="Unassembled WGS sequence"/>
</dbReference>